<evidence type="ECO:0000313" key="1">
    <source>
        <dbReference type="EMBL" id="TXJ33861.1"/>
    </source>
</evidence>
<dbReference type="EMBL" id="SAXX01000009">
    <property type="protein sequence ID" value="TXJ33861.1"/>
    <property type="molecule type" value="Genomic_DNA"/>
</dbReference>
<organism evidence="1 2">
    <name type="scientific">Brachyspira aalborgi</name>
    <dbReference type="NCBI Taxonomy" id="29522"/>
    <lineage>
        <taxon>Bacteria</taxon>
        <taxon>Pseudomonadati</taxon>
        <taxon>Spirochaetota</taxon>
        <taxon>Spirochaetia</taxon>
        <taxon>Brachyspirales</taxon>
        <taxon>Brachyspiraceae</taxon>
        <taxon>Brachyspira</taxon>
    </lineage>
</organism>
<protein>
    <submittedName>
        <fullName evidence="1">Uncharacterized protein</fullName>
    </submittedName>
</protein>
<proteinExistence type="predicted"/>
<sequence length="120" mass="14072">MTEEVKKKREGIINNNSLLQFTDETLVIGECIMIMTEEQRKCSKIIKSSSIHTSPRVANSLYECIRVTIYLAKEVFNKDITEEEAKEIFNNAWELNTNLCEDNYDNFWNDICNEIKKLNK</sequence>
<dbReference type="AlphaFoldDB" id="A0A5C8EAA7"/>
<gene>
    <name evidence="1" type="ORF">EPJ69_03620</name>
</gene>
<comment type="caution">
    <text evidence="1">The sequence shown here is derived from an EMBL/GenBank/DDBJ whole genome shotgun (WGS) entry which is preliminary data.</text>
</comment>
<name>A0A5C8EAA7_9SPIR</name>
<evidence type="ECO:0000313" key="2">
    <source>
        <dbReference type="Proteomes" id="UP000324707"/>
    </source>
</evidence>
<reference evidence="1 2" key="1">
    <citation type="journal article" date="1992" name="Lakartidningen">
        <title>[Penicillin V and not amoxicillin is the first choice preparation in acute otitis].</title>
        <authorList>
            <person name="Kamme C."/>
            <person name="Lundgren K."/>
            <person name="Prellner K."/>
        </authorList>
    </citation>
    <scope>NUCLEOTIDE SEQUENCE [LARGE SCALE GENOMIC DNA]</scope>
    <source>
        <strain evidence="1 2">PC5538III-lc</strain>
    </source>
</reference>
<dbReference type="Proteomes" id="UP000324707">
    <property type="component" value="Unassembled WGS sequence"/>
</dbReference>
<accession>A0A5C8EAA7</accession>
<dbReference type="RefSeq" id="WP_147736217.1">
    <property type="nucleotide sequence ID" value="NZ_SAXX01000009.1"/>
</dbReference>